<dbReference type="RefSeq" id="WP_085550255.1">
    <property type="nucleotide sequence ID" value="NZ_FXAR01000008.1"/>
</dbReference>
<dbReference type="PANTHER" id="PTHR43540">
    <property type="entry name" value="PEROXYUREIDOACRYLATE/UREIDOACRYLATE AMIDOHYDROLASE-RELATED"/>
    <property type="match status" value="1"/>
</dbReference>
<dbReference type="PANTHER" id="PTHR43540:SF6">
    <property type="entry name" value="ISOCHORISMATASE-LIKE DOMAIN-CONTAINING PROTEIN"/>
    <property type="match status" value="1"/>
</dbReference>
<evidence type="ECO:0000259" key="2">
    <source>
        <dbReference type="Pfam" id="PF00857"/>
    </source>
</evidence>
<dbReference type="InterPro" id="IPR036380">
    <property type="entry name" value="Isochorismatase-like_sf"/>
</dbReference>
<keyword evidence="4" id="KW-1185">Reference proteome</keyword>
<dbReference type="GO" id="GO:0016787">
    <property type="term" value="F:hydrolase activity"/>
    <property type="evidence" value="ECO:0007669"/>
    <property type="project" value="UniProtKB-KW"/>
</dbReference>
<evidence type="ECO:0000313" key="3">
    <source>
        <dbReference type="EMBL" id="SMG34655.1"/>
    </source>
</evidence>
<dbReference type="AlphaFoldDB" id="A0A1X7K1X1"/>
<dbReference type="Proteomes" id="UP000193309">
    <property type="component" value="Unassembled WGS sequence"/>
</dbReference>
<proteinExistence type="predicted"/>
<dbReference type="STRING" id="1610489.SAMN06295981_2162"/>
<dbReference type="InterPro" id="IPR050272">
    <property type="entry name" value="Isochorismatase-like_hydrls"/>
</dbReference>
<dbReference type="OrthoDB" id="9794942at2"/>
<dbReference type="InterPro" id="IPR000868">
    <property type="entry name" value="Isochorismatase-like_dom"/>
</dbReference>
<dbReference type="SUPFAM" id="SSF52499">
    <property type="entry name" value="Isochorismatase-like hydrolases"/>
    <property type="match status" value="1"/>
</dbReference>
<keyword evidence="1" id="KW-0378">Hydrolase</keyword>
<gene>
    <name evidence="3" type="ORF">SAMN06295981_2162</name>
</gene>
<accession>A0A1X7K1X1</accession>
<evidence type="ECO:0000313" key="4">
    <source>
        <dbReference type="Proteomes" id="UP000193309"/>
    </source>
</evidence>
<evidence type="ECO:0000256" key="1">
    <source>
        <dbReference type="ARBA" id="ARBA00022801"/>
    </source>
</evidence>
<sequence>MTRRALILVDVQQEYFSGPLAIQYPPVEESLANILSVIDAAEQAGMPVAVIRHEYPADFPVFGAGSPGQELHPDIAARATDAWKPATKSWASIFAGTDLDEWVRENDVDTLTLVGYMTNNCIIGTAADAEPRGLTVEVLSDATGAINLSNSAGSAPAQQVHETLMVLLNSNFAAVDTTAAWQAAVADNRPLTGSNLIESARN</sequence>
<dbReference type="Pfam" id="PF00857">
    <property type="entry name" value="Isochorismatase"/>
    <property type="match status" value="1"/>
</dbReference>
<dbReference type="EMBL" id="FXAR01000008">
    <property type="protein sequence ID" value="SMG34655.1"/>
    <property type="molecule type" value="Genomic_DNA"/>
</dbReference>
<feature type="domain" description="Isochorismatase-like" evidence="2">
    <location>
        <begin position="5"/>
        <end position="175"/>
    </location>
</feature>
<protein>
    <submittedName>
        <fullName evidence="3">Nicotinamidase-related amidase</fullName>
    </submittedName>
</protein>
<dbReference type="Gene3D" id="3.40.50.850">
    <property type="entry name" value="Isochorismatase-like"/>
    <property type="match status" value="1"/>
</dbReference>
<name>A0A1X7K1X1_9CORY</name>
<reference evidence="4" key="1">
    <citation type="submission" date="2017-04" db="EMBL/GenBank/DDBJ databases">
        <authorList>
            <person name="Varghese N."/>
            <person name="Submissions S."/>
        </authorList>
    </citation>
    <scope>NUCLEOTIDE SEQUENCE [LARGE SCALE GENOMIC DNA]</scope>
    <source>
        <strain evidence="4">VDS</strain>
    </source>
</reference>
<organism evidence="3 4">
    <name type="scientific">Corynebacterium pollutisoli</name>
    <dbReference type="NCBI Taxonomy" id="1610489"/>
    <lineage>
        <taxon>Bacteria</taxon>
        <taxon>Bacillati</taxon>
        <taxon>Actinomycetota</taxon>
        <taxon>Actinomycetes</taxon>
        <taxon>Mycobacteriales</taxon>
        <taxon>Corynebacteriaceae</taxon>
        <taxon>Corynebacterium</taxon>
    </lineage>
</organism>